<organism evidence="1 2">
    <name type="scientific">Cellulophaga phage phi13:1</name>
    <dbReference type="NCBI Taxonomy" id="1327992"/>
    <lineage>
        <taxon>Viruses</taxon>
        <taxon>Duplodnaviria</taxon>
        <taxon>Heunggongvirae</taxon>
        <taxon>Uroviricota</taxon>
        <taxon>Caudoviricetes</taxon>
        <taxon>Cbastvirus</taxon>
        <taxon>Cbastvirus ST</taxon>
    </lineage>
</organism>
<dbReference type="Proteomes" id="UP000014722">
    <property type="component" value="Segment"/>
</dbReference>
<protein>
    <submittedName>
        <fullName evidence="1">Uncharacterized protein</fullName>
    </submittedName>
</protein>
<dbReference type="EMBL" id="KC821625">
    <property type="protein sequence ID" value="AGO49108.1"/>
    <property type="molecule type" value="Genomic_DNA"/>
</dbReference>
<reference evidence="2" key="2">
    <citation type="submission" date="2013-03" db="EMBL/GenBank/DDBJ databases">
        <title>The Cellulophaga phages: a novel, diverse, and globally ubiquitous model system.</title>
        <authorList>
            <person name="Holmfeldt K."/>
            <person name="Solonenko N."/>
            <person name="Shah M."/>
            <person name="Corrier K."/>
            <person name="Riemann L."/>
            <person name="VerBerkmoes N.C."/>
            <person name="Sullivan M.B."/>
        </authorList>
    </citation>
    <scope>NUCLEOTIDE SEQUENCE [LARGE SCALE GENOMIC DNA]</scope>
</reference>
<evidence type="ECO:0000313" key="2">
    <source>
        <dbReference type="Proteomes" id="UP000014722"/>
    </source>
</evidence>
<gene>
    <name evidence="1" type="ORF">Phi13:1_gp097</name>
</gene>
<evidence type="ECO:0000313" key="1">
    <source>
        <dbReference type="EMBL" id="AGO49108.1"/>
    </source>
</evidence>
<sequence>MKLELKDLACYLPYDLKIKTGDYIRTLSISVTTTTEISLSNVLCDVGYKPILRPLSDLTKEIEIDDEYYVISEEYHYLRFDEISNYKGGSDVLRFIQAREQDILLEWHFDIFGLIEKGLAIDINTLND</sequence>
<proteinExistence type="predicted"/>
<name>S0A4F4_9CAUD</name>
<reference evidence="1 2" key="1">
    <citation type="journal article" date="2013" name="Proc. Natl. Acad. Sci. U.S.A.">
        <title>Twelve previously unknown phage genera are ubiquitous in global oceans.</title>
        <authorList>
            <person name="Holmfeldt K."/>
            <person name="Solonenko N."/>
            <person name="Shah M."/>
            <person name="Corrier K."/>
            <person name="Riemann L."/>
            <person name="Verberkmoes N.C."/>
            <person name="Sullivan M.B."/>
        </authorList>
    </citation>
    <scope>NUCLEOTIDE SEQUENCE [LARGE SCALE GENOMIC DNA]</scope>
    <source>
        <strain evidence="1">Phi13:1</strain>
    </source>
</reference>
<accession>S0A4F4</accession>